<gene>
    <name evidence="3" type="ORF">IPF_1613</name>
</gene>
<dbReference type="Gene3D" id="1.10.260.40">
    <property type="entry name" value="lambda repressor-like DNA-binding domains"/>
    <property type="match status" value="1"/>
</dbReference>
<dbReference type="EMBL" id="AM778958">
    <property type="protein sequence ID" value="CAO88530.1"/>
    <property type="molecule type" value="Genomic_DNA"/>
</dbReference>
<reference evidence="3" key="1">
    <citation type="submission" date="2007-08" db="EMBL/GenBank/DDBJ databases">
        <authorList>
            <person name="Frangeul L."/>
        </authorList>
    </citation>
    <scope>NUCLEOTIDE SEQUENCE</scope>
    <source>
        <strain evidence="3">PCC 7806</strain>
    </source>
</reference>
<evidence type="ECO:0000259" key="2">
    <source>
        <dbReference type="PROSITE" id="PS50943"/>
    </source>
</evidence>
<dbReference type="SMART" id="SM00530">
    <property type="entry name" value="HTH_XRE"/>
    <property type="match status" value="1"/>
</dbReference>
<protein>
    <recommendedName>
        <fullName evidence="2">HTH cro/C1-type domain-containing protein</fullName>
    </recommendedName>
</protein>
<dbReference type="SUPFAM" id="SSF47413">
    <property type="entry name" value="lambda repressor-like DNA-binding domains"/>
    <property type="match status" value="1"/>
</dbReference>
<dbReference type="PANTHER" id="PTHR46797:SF1">
    <property type="entry name" value="METHYLPHOSPHONATE SYNTHASE"/>
    <property type="match status" value="1"/>
</dbReference>
<dbReference type="GO" id="GO:0003700">
    <property type="term" value="F:DNA-binding transcription factor activity"/>
    <property type="evidence" value="ECO:0007669"/>
    <property type="project" value="TreeGrafter"/>
</dbReference>
<dbReference type="InterPro" id="IPR001387">
    <property type="entry name" value="Cro/C1-type_HTH"/>
</dbReference>
<evidence type="ECO:0000256" key="1">
    <source>
        <dbReference type="ARBA" id="ARBA00023125"/>
    </source>
</evidence>
<dbReference type="InterPro" id="IPR050807">
    <property type="entry name" value="TransReg_Diox_bact_type"/>
</dbReference>
<evidence type="ECO:0000313" key="3">
    <source>
        <dbReference type="EMBL" id="CAO88530.1"/>
    </source>
</evidence>
<sequence>MTVSQWTRGHVRQFNRSMAKDNLAQFGRCLHNARIQKGLSQERLAEAANLDRTYISLLERGKRNPSLLCLISLCRALNISLSELFNTMSINSDVNTDDVRRFD</sequence>
<dbReference type="PANTHER" id="PTHR46797">
    <property type="entry name" value="HTH-TYPE TRANSCRIPTIONAL REGULATOR"/>
    <property type="match status" value="1"/>
</dbReference>
<proteinExistence type="predicted"/>
<dbReference type="CDD" id="cd00093">
    <property type="entry name" value="HTH_XRE"/>
    <property type="match status" value="1"/>
</dbReference>
<dbReference type="GO" id="GO:0005829">
    <property type="term" value="C:cytosol"/>
    <property type="evidence" value="ECO:0007669"/>
    <property type="project" value="TreeGrafter"/>
</dbReference>
<keyword evidence="1" id="KW-0238">DNA-binding</keyword>
<dbReference type="GO" id="GO:0003677">
    <property type="term" value="F:DNA binding"/>
    <property type="evidence" value="ECO:0007669"/>
    <property type="project" value="UniProtKB-KW"/>
</dbReference>
<dbReference type="AlphaFoldDB" id="A8YNI1"/>
<dbReference type="InterPro" id="IPR010982">
    <property type="entry name" value="Lambda_DNA-bd_dom_sf"/>
</dbReference>
<accession>A8YNI1</accession>
<dbReference type="PROSITE" id="PS50943">
    <property type="entry name" value="HTH_CROC1"/>
    <property type="match status" value="1"/>
</dbReference>
<dbReference type="Pfam" id="PF01381">
    <property type="entry name" value="HTH_3"/>
    <property type="match status" value="1"/>
</dbReference>
<organism evidence="3">
    <name type="scientific">Microcystis aeruginosa (strain PCC 7806)</name>
    <dbReference type="NCBI Taxonomy" id="267872"/>
    <lineage>
        <taxon>Bacteria</taxon>
        <taxon>Bacillati</taxon>
        <taxon>Cyanobacteriota</taxon>
        <taxon>Cyanophyceae</taxon>
        <taxon>Oscillatoriophycideae</taxon>
        <taxon>Chroococcales</taxon>
        <taxon>Microcystaceae</taxon>
        <taxon>Microcystis</taxon>
    </lineage>
</organism>
<dbReference type="REBASE" id="16622">
    <property type="entry name" value="C.Mae7806ORF1611P"/>
</dbReference>
<feature type="domain" description="HTH cro/C1-type" evidence="2">
    <location>
        <begin position="30"/>
        <end position="84"/>
    </location>
</feature>
<name>A8YNI1_MICA7</name>